<feature type="compositionally biased region" description="Pro residues" evidence="1">
    <location>
        <begin position="697"/>
        <end position="707"/>
    </location>
</feature>
<feature type="compositionally biased region" description="Low complexity" evidence="1">
    <location>
        <begin position="470"/>
        <end position="487"/>
    </location>
</feature>
<dbReference type="InterPro" id="IPR058559">
    <property type="entry name" value="PRM_STIL"/>
</dbReference>
<feature type="compositionally biased region" description="Low complexity" evidence="1">
    <location>
        <begin position="818"/>
        <end position="829"/>
    </location>
</feature>
<dbReference type="Proteomes" id="UP000503349">
    <property type="component" value="Chromosome 6"/>
</dbReference>
<sequence length="1165" mass="126567">MSLPLKLQALPSAVLEEVFTPENLRVRTSVNSLTPLSFPKSRSALWDGNPAGEKLHLQLCSHRKPRLVLMEKALRLAQRHVRHTNKPNLHCFFLGSVSIDSDDEGITVTLDRFDPGREQTGSSGRVPSALVPGDILVPCLFSTQTETTFDPVLQSEAELLQCFKVLQQFVSSRQTLDLSQLIKVRGRVVCAKQSDAALFGLSWSAVCPSVSLEVQPVRAVPIIPTALLRSLTSINQPLQHTSTRLRGFLTMDQTRKLLLLLESDPKASNLPLVGLWLSGVTHIYNPQVWAWCLRFLFSSALQDRVLSESGCFLLVLFGSTHRAPQFFQCRGPRPGLQLDYQLLTGFQSVSLYQVASVDGQTLQCELSQHVPSRQMEVFTKAQSSFNSAPLPAAALLSVSDQDSGVEDEDLSPRPSPSPHAPSQQTRRIQPLVPELSLLIDSSFSSNHNGWQDPPSTHRPPPPPSADRKSAPPTRNNHTTTTTTSSAPTPAPPAHHLHSTPNSNLQQPCNCCSTHTYDCTTIFSSTGLYPAPILPPSSFHPATSPTSLHTISTAATNHPTTPSAPPSSTHGPNTFSHQPTPPPSTHQPTPPPSTHQPTPPPSTHQPTPPPSTHQPTPPPSTHQPTPPPSTHQPTPPSFSHSTPPHSHNPSSPSSTQRHHTPPPPSHLCALPPSAFPPHAPSIPYTHPTPVPFCGDSPSPQPAAPADPFYPPWVPRPSCANHCCNQTGAVVPSDTYQLLLHQDRQLRLLQAQVQMLLEAQGKFQSSSRQVDDQTPRTTASIAVGTGASLLWGDPDQPVPQQEVEDPPPPSCSTPPPSLPLSPSSSASNDLSVNKPVGDTEDNDQVRGQVTPCSSSGQHSLSGLESPVLGESVSMYRPADDQQSFYHNLMTQLTSRLQESDGKQVETKDDPRRSSLSVVSDQSRPSRSSSSRRKQQSPVDDPVVSATLRQLEQLGVNMDEQVLTESDRSRVRTVESTSTLASINPAAVVSRLSVSDPTVSSLFPGSSVDLSLEANAIALRYLSDSQLSRLSLGAPTLQPAPTSSNDSLLSPRNMSLATRKYMRRYGLIEEEDGEDEEEPEKVTVQEKVRRQPLNEANNVGLPPQSQLIRDLRPKMQLLAVEAKPNCATDKENCSSRRPSLIRASSRQTEGSVGNILDLSRLRQLPKLF</sequence>
<dbReference type="InterPro" id="IPR026123">
    <property type="entry name" value="STIL"/>
</dbReference>
<feature type="region of interest" description="Disordered" evidence="1">
    <location>
        <begin position="399"/>
        <end position="427"/>
    </location>
</feature>
<organism evidence="4 5">
    <name type="scientific">Channa argus</name>
    <name type="common">Northern snakehead</name>
    <name type="synonym">Ophicephalus argus</name>
    <dbReference type="NCBI Taxonomy" id="215402"/>
    <lineage>
        <taxon>Eukaryota</taxon>
        <taxon>Metazoa</taxon>
        <taxon>Chordata</taxon>
        <taxon>Craniata</taxon>
        <taxon>Vertebrata</taxon>
        <taxon>Euteleostomi</taxon>
        <taxon>Actinopterygii</taxon>
        <taxon>Neopterygii</taxon>
        <taxon>Teleostei</taxon>
        <taxon>Neoteleostei</taxon>
        <taxon>Acanthomorphata</taxon>
        <taxon>Anabantaria</taxon>
        <taxon>Anabantiformes</taxon>
        <taxon>Channoidei</taxon>
        <taxon>Channidae</taxon>
        <taxon>Channa</taxon>
    </lineage>
</organism>
<proteinExistence type="predicted"/>
<feature type="compositionally biased region" description="Basic and acidic residues" evidence="1">
    <location>
        <begin position="895"/>
        <end position="910"/>
    </location>
</feature>
<protein>
    <submittedName>
        <fullName evidence="4">SCL locus protein-like protein</fullName>
    </submittedName>
</protein>
<dbReference type="Pfam" id="PF25775">
    <property type="entry name" value="CC_STIL"/>
    <property type="match status" value="1"/>
</dbReference>
<dbReference type="Pfam" id="PF26399">
    <property type="entry name" value="PRM_STIL"/>
    <property type="match status" value="1"/>
</dbReference>
<accession>A0A6G1PK80</accession>
<reference evidence="5" key="2">
    <citation type="submission" date="2019-02" db="EMBL/GenBank/DDBJ databases">
        <title>Opniocepnalus argus Var Kimnra genome.</title>
        <authorList>
            <person name="Zhou C."/>
            <person name="Xiao S."/>
        </authorList>
    </citation>
    <scope>NUCLEOTIDE SEQUENCE [LARGE SCALE GENOMIC DNA]</scope>
</reference>
<dbReference type="GO" id="GO:0031023">
    <property type="term" value="P:microtubule organizing center organization"/>
    <property type="evidence" value="ECO:0007669"/>
    <property type="project" value="TreeGrafter"/>
</dbReference>
<feature type="domain" description="STIL N-terminal" evidence="2">
    <location>
        <begin position="45"/>
        <end position="386"/>
    </location>
</feature>
<evidence type="ECO:0000259" key="3">
    <source>
        <dbReference type="Pfam" id="PF25775"/>
    </source>
</evidence>
<dbReference type="PANTHER" id="PTHR15128">
    <property type="entry name" value="TAL1 SCL INTERRUPTING LOCUS"/>
    <property type="match status" value="1"/>
</dbReference>
<dbReference type="InterPro" id="IPR057731">
    <property type="entry name" value="STIL_N"/>
</dbReference>
<dbReference type="GO" id="GO:0007052">
    <property type="term" value="P:mitotic spindle organization"/>
    <property type="evidence" value="ECO:0007669"/>
    <property type="project" value="TreeGrafter"/>
</dbReference>
<evidence type="ECO:0000259" key="2">
    <source>
        <dbReference type="Pfam" id="PF15253"/>
    </source>
</evidence>
<feature type="compositionally biased region" description="Low complexity" evidence="1">
    <location>
        <begin position="636"/>
        <end position="654"/>
    </location>
</feature>
<feature type="compositionally biased region" description="Pro residues" evidence="1">
    <location>
        <begin position="578"/>
        <end position="635"/>
    </location>
</feature>
<dbReference type="GO" id="GO:0005815">
    <property type="term" value="C:microtubule organizing center"/>
    <property type="evidence" value="ECO:0007669"/>
    <property type="project" value="TreeGrafter"/>
</dbReference>
<dbReference type="CDD" id="cd22541">
    <property type="entry name" value="SP5_N"/>
    <property type="match status" value="1"/>
</dbReference>
<feature type="compositionally biased region" description="Low complexity" evidence="1">
    <location>
        <begin position="914"/>
        <end position="926"/>
    </location>
</feature>
<keyword evidence="5" id="KW-1185">Reference proteome</keyword>
<dbReference type="EMBL" id="CM015717">
    <property type="protein sequence ID" value="KAF3690544.1"/>
    <property type="molecule type" value="Genomic_DNA"/>
</dbReference>
<feature type="compositionally biased region" description="Polar residues" evidence="1">
    <location>
        <begin position="843"/>
        <end position="860"/>
    </location>
</feature>
<dbReference type="InterPro" id="IPR057655">
    <property type="entry name" value="STIL_CC"/>
</dbReference>
<dbReference type="GO" id="GO:0071539">
    <property type="term" value="P:protein localization to centrosome"/>
    <property type="evidence" value="ECO:0007669"/>
    <property type="project" value="TreeGrafter"/>
</dbReference>
<feature type="region of interest" description="Disordered" evidence="1">
    <location>
        <begin position="1124"/>
        <end position="1145"/>
    </location>
</feature>
<dbReference type="GO" id="GO:0007224">
    <property type="term" value="P:smoothened signaling pathway"/>
    <property type="evidence" value="ECO:0007669"/>
    <property type="project" value="TreeGrafter"/>
</dbReference>
<feature type="region of interest" description="Disordered" evidence="1">
    <location>
        <begin position="893"/>
        <end position="940"/>
    </location>
</feature>
<feature type="domain" description="STIL coiled coil region" evidence="3">
    <location>
        <begin position="731"/>
        <end position="759"/>
    </location>
</feature>
<dbReference type="PANTHER" id="PTHR15128:SF0">
    <property type="entry name" value="SCL-INTERRUPTING LOCUS PROTEIN"/>
    <property type="match status" value="1"/>
</dbReference>
<evidence type="ECO:0000313" key="4">
    <source>
        <dbReference type="EMBL" id="KAF3690544.1"/>
    </source>
</evidence>
<dbReference type="AlphaFoldDB" id="A0A6G1PK80"/>
<gene>
    <name evidence="4" type="ORF">EXN66_Car006217</name>
</gene>
<feature type="region of interest" description="Disordered" evidence="1">
    <location>
        <begin position="785"/>
        <end position="862"/>
    </location>
</feature>
<evidence type="ECO:0000313" key="5">
    <source>
        <dbReference type="Proteomes" id="UP000503349"/>
    </source>
</evidence>
<feature type="region of interest" description="Disordered" evidence="1">
    <location>
        <begin position="551"/>
        <end position="707"/>
    </location>
</feature>
<evidence type="ECO:0000256" key="1">
    <source>
        <dbReference type="SAM" id="MobiDB-lite"/>
    </source>
</evidence>
<feature type="compositionally biased region" description="Low complexity" evidence="1">
    <location>
        <begin position="551"/>
        <end position="569"/>
    </location>
</feature>
<feature type="compositionally biased region" description="Pro residues" evidence="1">
    <location>
        <begin position="672"/>
        <end position="689"/>
    </location>
</feature>
<dbReference type="Pfam" id="PF15253">
    <property type="entry name" value="STIL_N"/>
    <property type="match status" value="1"/>
</dbReference>
<feature type="compositionally biased region" description="Pro residues" evidence="1">
    <location>
        <begin position="804"/>
        <end position="817"/>
    </location>
</feature>
<name>A0A6G1PK80_CHAAH</name>
<reference evidence="4 5" key="1">
    <citation type="submission" date="2019-02" db="EMBL/GenBank/DDBJ databases">
        <title>Opniocepnalus argus genome.</title>
        <authorList>
            <person name="Zhou C."/>
            <person name="Xiao S."/>
        </authorList>
    </citation>
    <scope>NUCLEOTIDE SEQUENCE [LARGE SCALE GENOMIC DNA]</scope>
    <source>
        <strain evidence="4">OARG1902GOOAL</strain>
        <tissue evidence="4">Muscle</tissue>
    </source>
</reference>
<feature type="region of interest" description="Disordered" evidence="1">
    <location>
        <begin position="442"/>
        <end position="504"/>
    </location>
</feature>